<gene>
    <name evidence="2" type="ORF">CSOJ01_05182</name>
</gene>
<evidence type="ECO:0000313" key="2">
    <source>
        <dbReference type="EMBL" id="KAF6812312.1"/>
    </source>
</evidence>
<protein>
    <recommendedName>
        <fullName evidence="4">Mold-specific m46 protein</fullName>
    </recommendedName>
</protein>
<dbReference type="EMBL" id="WIGN01000064">
    <property type="protein sequence ID" value="KAF6812312.1"/>
    <property type="molecule type" value="Genomic_DNA"/>
</dbReference>
<keyword evidence="3" id="KW-1185">Reference proteome</keyword>
<name>A0A8H6MX68_9PEZI</name>
<evidence type="ECO:0008006" key="4">
    <source>
        <dbReference type="Google" id="ProtNLM"/>
    </source>
</evidence>
<comment type="caution">
    <text evidence="2">The sequence shown here is derived from an EMBL/GenBank/DDBJ whole genome shotgun (WGS) entry which is preliminary data.</text>
</comment>
<dbReference type="Proteomes" id="UP000652219">
    <property type="component" value="Unassembled WGS sequence"/>
</dbReference>
<reference evidence="2 3" key="1">
    <citation type="journal article" date="2020" name="Phytopathology">
        <title>Genome Sequence Resources of Colletotrichum truncatum, C. plurivorum, C. musicola, and C. sojae: Four Species Pathogenic to Soybean (Glycine max).</title>
        <authorList>
            <person name="Rogerio F."/>
            <person name="Boufleur T.R."/>
            <person name="Ciampi-Guillardi M."/>
            <person name="Sukno S.A."/>
            <person name="Thon M.R."/>
            <person name="Massola Junior N.S."/>
            <person name="Baroncelli R."/>
        </authorList>
    </citation>
    <scope>NUCLEOTIDE SEQUENCE [LARGE SCALE GENOMIC DNA]</scope>
    <source>
        <strain evidence="2 3">LFN0009</strain>
    </source>
</reference>
<dbReference type="AlphaFoldDB" id="A0A8H6MX68"/>
<keyword evidence="1" id="KW-0732">Signal</keyword>
<evidence type="ECO:0000256" key="1">
    <source>
        <dbReference type="SAM" id="SignalP"/>
    </source>
</evidence>
<accession>A0A8H6MX68</accession>
<proteinExistence type="predicted"/>
<organism evidence="2 3">
    <name type="scientific">Colletotrichum sojae</name>
    <dbReference type="NCBI Taxonomy" id="2175907"/>
    <lineage>
        <taxon>Eukaryota</taxon>
        <taxon>Fungi</taxon>
        <taxon>Dikarya</taxon>
        <taxon>Ascomycota</taxon>
        <taxon>Pezizomycotina</taxon>
        <taxon>Sordariomycetes</taxon>
        <taxon>Hypocreomycetidae</taxon>
        <taxon>Glomerellales</taxon>
        <taxon>Glomerellaceae</taxon>
        <taxon>Colletotrichum</taxon>
        <taxon>Colletotrichum orchidearum species complex</taxon>
    </lineage>
</organism>
<feature type="chain" id="PRO_5034661367" description="Mold-specific m46 protein" evidence="1">
    <location>
        <begin position="22"/>
        <end position="123"/>
    </location>
</feature>
<sequence>MRFTTSLTILILAATTHAAVALQDPSANLSERHSDNPSLAELLDTRGEPIEKRACKENGCKCNSRGKQLTICGACIWTDTKKHAITGQAGRQPHLRVLAGGAKCCDYGYAKDCGTGSGRCIIN</sequence>
<feature type="signal peptide" evidence="1">
    <location>
        <begin position="1"/>
        <end position="21"/>
    </location>
</feature>
<evidence type="ECO:0000313" key="3">
    <source>
        <dbReference type="Proteomes" id="UP000652219"/>
    </source>
</evidence>